<evidence type="ECO:0000256" key="5">
    <source>
        <dbReference type="ARBA" id="ARBA00023251"/>
    </source>
</evidence>
<dbReference type="PROSITE" id="PS51012">
    <property type="entry name" value="ABC_TM2"/>
    <property type="match status" value="1"/>
</dbReference>
<name>A0A2S0KIM0_9ACTN</name>
<gene>
    <name evidence="8" type="ORF">C6V83_16040</name>
</gene>
<feature type="transmembrane region" description="Helical" evidence="6">
    <location>
        <begin position="248"/>
        <end position="267"/>
    </location>
</feature>
<feature type="transmembrane region" description="Helical" evidence="6">
    <location>
        <begin position="84"/>
        <end position="103"/>
    </location>
</feature>
<evidence type="ECO:0000256" key="4">
    <source>
        <dbReference type="ARBA" id="ARBA00023136"/>
    </source>
</evidence>
<evidence type="ECO:0000256" key="1">
    <source>
        <dbReference type="ARBA" id="ARBA00004141"/>
    </source>
</evidence>
<feature type="transmembrane region" description="Helical" evidence="6">
    <location>
        <begin position="160"/>
        <end position="184"/>
    </location>
</feature>
<evidence type="ECO:0000313" key="9">
    <source>
        <dbReference type="Proteomes" id="UP000239814"/>
    </source>
</evidence>
<evidence type="ECO:0000256" key="3">
    <source>
        <dbReference type="ARBA" id="ARBA00022989"/>
    </source>
</evidence>
<dbReference type="InterPro" id="IPR000412">
    <property type="entry name" value="ABC_2_transport"/>
</dbReference>
<evidence type="ECO:0000313" key="8">
    <source>
        <dbReference type="EMBL" id="AVM01532.1"/>
    </source>
</evidence>
<accession>A0A2S0KIM0</accession>
<sequence length="277" mass="29534">MSVLANAPVLDQQSSALPERSFRAWWHQTRVLVGRQLLVAFRDPATLIQVLVFPALTMLMFKVVLGDVVSKATGTDSVYGTVPLILLTSTMFGSGVSAIRVVIERSTGLLSRLYVLPINRGADFSARVLAETVRALATSIALVAAGFLIGFRFTQGIGPALGLFGVAMLYATAFAMVTLAVAVISRPGLPLVAYIGLLTTLMMFFNSGFAPVDGYPGWLQPIVANQPMSPAIELMRSLAAGGPITENLIKVIIWAFVALALTTYPAMRGYRKAAANA</sequence>
<keyword evidence="6" id="KW-0813">Transport</keyword>
<dbReference type="GO" id="GO:0043190">
    <property type="term" value="C:ATP-binding cassette (ABC) transporter complex"/>
    <property type="evidence" value="ECO:0007669"/>
    <property type="project" value="InterPro"/>
</dbReference>
<dbReference type="Pfam" id="PF01061">
    <property type="entry name" value="ABC2_membrane"/>
    <property type="match status" value="1"/>
</dbReference>
<dbReference type="PANTHER" id="PTHR43027">
    <property type="entry name" value="DOXORUBICIN RESISTANCE ABC TRANSPORTER PERMEASE PROTEIN DRRC-RELATED"/>
    <property type="match status" value="1"/>
</dbReference>
<dbReference type="InterPro" id="IPR047817">
    <property type="entry name" value="ABC2_TM_bact-type"/>
</dbReference>
<dbReference type="EMBL" id="CP027433">
    <property type="protein sequence ID" value="AVM01532.1"/>
    <property type="molecule type" value="Genomic_DNA"/>
</dbReference>
<dbReference type="GO" id="GO:0046677">
    <property type="term" value="P:response to antibiotic"/>
    <property type="evidence" value="ECO:0007669"/>
    <property type="project" value="UniProtKB-KW"/>
</dbReference>
<dbReference type="KEGG" id="git:C6V83_16040"/>
<keyword evidence="6" id="KW-1003">Cell membrane</keyword>
<dbReference type="GO" id="GO:0140359">
    <property type="term" value="F:ABC-type transporter activity"/>
    <property type="evidence" value="ECO:0007669"/>
    <property type="project" value="InterPro"/>
</dbReference>
<dbReference type="AlphaFoldDB" id="A0A2S0KIM0"/>
<evidence type="ECO:0000256" key="6">
    <source>
        <dbReference type="RuleBase" id="RU361157"/>
    </source>
</evidence>
<evidence type="ECO:0000256" key="2">
    <source>
        <dbReference type="ARBA" id="ARBA00022692"/>
    </source>
</evidence>
<comment type="similarity">
    <text evidence="6">Belongs to the ABC-2 integral membrane protein family.</text>
</comment>
<feature type="transmembrane region" description="Helical" evidence="6">
    <location>
        <begin position="135"/>
        <end position="154"/>
    </location>
</feature>
<dbReference type="InterPro" id="IPR013525">
    <property type="entry name" value="ABC2_TM"/>
</dbReference>
<keyword evidence="3 6" id="KW-1133">Transmembrane helix</keyword>
<dbReference type="OrthoDB" id="26267at2"/>
<dbReference type="PANTHER" id="PTHR43027:SF1">
    <property type="entry name" value="DOXORUBICIN RESISTANCE ABC TRANSPORTER PERMEASE PROTEIN DRRC-RELATED"/>
    <property type="match status" value="1"/>
</dbReference>
<feature type="domain" description="ABC transmembrane type-2" evidence="7">
    <location>
        <begin position="45"/>
        <end position="273"/>
    </location>
</feature>
<dbReference type="Proteomes" id="UP000239814">
    <property type="component" value="Chromosome"/>
</dbReference>
<dbReference type="InterPro" id="IPR052902">
    <property type="entry name" value="ABC-2_transporter"/>
</dbReference>
<keyword evidence="9" id="KW-1185">Reference proteome</keyword>
<evidence type="ECO:0000259" key="7">
    <source>
        <dbReference type="PROSITE" id="PS51012"/>
    </source>
</evidence>
<dbReference type="PIRSF" id="PIRSF006648">
    <property type="entry name" value="DrrB"/>
    <property type="match status" value="1"/>
</dbReference>
<keyword evidence="4 6" id="KW-0472">Membrane</keyword>
<reference evidence="8 9" key="1">
    <citation type="submission" date="2018-03" db="EMBL/GenBank/DDBJ databases">
        <title>Characteristics and genome of n-alkane degrading marine bacteria Gordonia iterans isolated from crude oil contaminated in Tae-an, South Korea.</title>
        <authorList>
            <person name="Lee S.-S."/>
            <person name="Kim H."/>
        </authorList>
    </citation>
    <scope>NUCLEOTIDE SEQUENCE [LARGE SCALE GENOMIC DNA]</scope>
    <source>
        <strain evidence="8 9">Co17</strain>
    </source>
</reference>
<proteinExistence type="inferred from homology"/>
<dbReference type="RefSeq" id="WP_105943238.1">
    <property type="nucleotide sequence ID" value="NZ_CP027433.1"/>
</dbReference>
<feature type="transmembrane region" description="Helical" evidence="6">
    <location>
        <begin position="45"/>
        <end position="64"/>
    </location>
</feature>
<comment type="subcellular location">
    <subcellularLocation>
        <location evidence="6">Cell membrane</location>
        <topology evidence="6">Multi-pass membrane protein</topology>
    </subcellularLocation>
    <subcellularLocation>
        <location evidence="1">Membrane</location>
        <topology evidence="1">Multi-pass membrane protein</topology>
    </subcellularLocation>
</comment>
<keyword evidence="2 6" id="KW-0812">Transmembrane</keyword>
<protein>
    <recommendedName>
        <fullName evidence="6">Transport permease protein</fullName>
    </recommendedName>
</protein>
<organism evidence="8 9">
    <name type="scientific">Gordonia iterans</name>
    <dbReference type="NCBI Taxonomy" id="1004901"/>
    <lineage>
        <taxon>Bacteria</taxon>
        <taxon>Bacillati</taxon>
        <taxon>Actinomycetota</taxon>
        <taxon>Actinomycetes</taxon>
        <taxon>Mycobacteriales</taxon>
        <taxon>Gordoniaceae</taxon>
        <taxon>Gordonia</taxon>
    </lineage>
</organism>
<keyword evidence="5" id="KW-0046">Antibiotic resistance</keyword>
<feature type="transmembrane region" description="Helical" evidence="6">
    <location>
        <begin position="191"/>
        <end position="209"/>
    </location>
</feature>